<keyword evidence="3" id="KW-1185">Reference proteome</keyword>
<name>A0A2X0KPI5_9BASI</name>
<feature type="compositionally biased region" description="Polar residues" evidence="1">
    <location>
        <begin position="1"/>
        <end position="29"/>
    </location>
</feature>
<gene>
    <name evidence="2" type="ORF">BZ3500_MVSOF-1268-A1-R1_CHR1-1G01071</name>
</gene>
<reference evidence="3" key="1">
    <citation type="submission" date="2016-10" db="EMBL/GenBank/DDBJ databases">
        <authorList>
            <person name="Jeantristanb JTB J.-T."/>
            <person name="Ricardo R."/>
        </authorList>
    </citation>
    <scope>NUCLEOTIDE SEQUENCE [LARGE SCALE GENOMIC DNA]</scope>
</reference>
<sequence length="150" mass="16026">MSQPDSGPPVNSQGPSNGSSSAMPCQSGPNVLHPPRVTGSVVPQHPYNAYPIPPYHSMPHHQPTPHYPPSHPAHNHTYFSASFAPIQSPFVPPGMASPFPVQPSTGPLRYSEHPIRASTGALTSPAMSTPTILTVRLPSGKPVFRCCDYF</sequence>
<feature type="region of interest" description="Disordered" evidence="1">
    <location>
        <begin position="1"/>
        <end position="73"/>
    </location>
</feature>
<evidence type="ECO:0000313" key="3">
    <source>
        <dbReference type="Proteomes" id="UP000249723"/>
    </source>
</evidence>
<evidence type="ECO:0000313" key="2">
    <source>
        <dbReference type="EMBL" id="SCZ89270.1"/>
    </source>
</evidence>
<dbReference type="EMBL" id="FMWP01000013">
    <property type="protein sequence ID" value="SCZ89270.1"/>
    <property type="molecule type" value="Genomic_DNA"/>
</dbReference>
<accession>A0A2X0KPI5</accession>
<dbReference type="Proteomes" id="UP000249723">
    <property type="component" value="Unassembled WGS sequence"/>
</dbReference>
<evidence type="ECO:0000256" key="1">
    <source>
        <dbReference type="SAM" id="MobiDB-lite"/>
    </source>
</evidence>
<protein>
    <submittedName>
        <fullName evidence="2">BZ3500_MvSof-1268-A1-R1_Chr1-1g01071 protein</fullName>
    </submittedName>
</protein>
<organism evidence="2 3">
    <name type="scientific">Microbotryum saponariae</name>
    <dbReference type="NCBI Taxonomy" id="289078"/>
    <lineage>
        <taxon>Eukaryota</taxon>
        <taxon>Fungi</taxon>
        <taxon>Dikarya</taxon>
        <taxon>Basidiomycota</taxon>
        <taxon>Pucciniomycotina</taxon>
        <taxon>Microbotryomycetes</taxon>
        <taxon>Microbotryales</taxon>
        <taxon>Microbotryaceae</taxon>
        <taxon>Microbotryum</taxon>
    </lineage>
</organism>
<dbReference type="AlphaFoldDB" id="A0A2X0KPI5"/>
<proteinExistence type="predicted"/>